<dbReference type="AlphaFoldDB" id="A0A0H5NDI4"/>
<dbReference type="KEGG" id="nfr:ERS450000_00240"/>
<evidence type="ECO:0000313" key="2">
    <source>
        <dbReference type="Proteomes" id="UP000057820"/>
    </source>
</evidence>
<protein>
    <recommendedName>
        <fullName evidence="3">Phage head morphogenesis domain-containing protein</fullName>
    </recommendedName>
</protein>
<name>A0A0H5NDI4_NOCFR</name>
<sequence>MSTRADFLAVLTLEQEVAALTTAALAEWLPVALDAVLPVFTAAASDPGPVPPDADAITRTAATVWDRILETRFMAGFAGLVDRLLGGAREKANAWRDRYLTGVRQRMAAVPGRALGRVRTAIRNAATVTGAREAVARVLSPTEWGAAADELGRHEAVAVFNASRIELAAIESRETGAQFDKVWWCLHDDRTRPTHRAADRQRVPLSARFEVGTASLDRPGDPSGPPDEVMGCRCIVTIVPAQVQAPARVASASPPAGGTTMARRFEAMIIPTGVPGRSQGWMLANNVQLVDSALPLALKWQKTADPGHDGAYTVGVLETIEERDGAVWGTGRMLDSPEADEAIQQIEAGVTRPSVELVARAEVLSDPSGNPVTPETAEQMMMDGAQVVMRIDVAEVVAATLVSVPEFRDAHMILGDTTDDTTMPALTAGMTVKPDTFPADWFTDPGLDEPTPIHLTSEGRVVGYLATWDTQHMGYRNRTVTPYRSHSGYAEFHQSHVYLDNGEILRVGRLTVGGGHAPAGNGMRAALDHYDNVATAWAFVRAGENDIGIWVSGAVNPHASEDMVRQALGAPHSGHWERVGGRPELIAAHAVNTPGFPILSRRRDRDGDLALVASFSPRQSRPVVDSAVLDDVAQRAVAAYAERQAALDRARTARELVASASRRRRILADVIREQHARRKAVI</sequence>
<reference evidence="2" key="1">
    <citation type="submission" date="2015-03" db="EMBL/GenBank/DDBJ databases">
        <authorList>
            <consortium name="Pathogen Informatics"/>
        </authorList>
    </citation>
    <scope>NUCLEOTIDE SEQUENCE [LARGE SCALE GENOMIC DNA]</scope>
    <source>
        <strain evidence="2">NCTC11134</strain>
    </source>
</reference>
<dbReference type="Proteomes" id="UP000057820">
    <property type="component" value="Chromosome 1"/>
</dbReference>
<proteinExistence type="predicted"/>
<dbReference type="EMBL" id="LN868938">
    <property type="protein sequence ID" value="CRY73638.1"/>
    <property type="molecule type" value="Genomic_DNA"/>
</dbReference>
<dbReference type="RefSeq" id="WP_060589906.1">
    <property type="nucleotide sequence ID" value="NZ_CP031418.1"/>
</dbReference>
<gene>
    <name evidence="1" type="ORF">ERS450000_00240</name>
</gene>
<organism evidence="1 2">
    <name type="scientific">Nocardia farcinica</name>
    <dbReference type="NCBI Taxonomy" id="37329"/>
    <lineage>
        <taxon>Bacteria</taxon>
        <taxon>Bacillati</taxon>
        <taxon>Actinomycetota</taxon>
        <taxon>Actinomycetes</taxon>
        <taxon>Mycobacteriales</taxon>
        <taxon>Nocardiaceae</taxon>
        <taxon>Nocardia</taxon>
    </lineage>
</organism>
<accession>A0A0H5NDI4</accession>
<evidence type="ECO:0000313" key="1">
    <source>
        <dbReference type="EMBL" id="CRY73638.1"/>
    </source>
</evidence>
<evidence type="ECO:0008006" key="3">
    <source>
        <dbReference type="Google" id="ProtNLM"/>
    </source>
</evidence>